<proteinExistence type="predicted"/>
<dbReference type="InterPro" id="IPR019734">
    <property type="entry name" value="TPR_rpt"/>
</dbReference>
<reference evidence="6 7" key="1">
    <citation type="journal article" date="2009" name="Stand. Genomic Sci.">
        <title>Complete genome sequence of Pirellula staleyi type strain (ATCC 27377).</title>
        <authorList>
            <person name="Clum A."/>
            <person name="Tindall B.J."/>
            <person name="Sikorski J."/>
            <person name="Ivanova N."/>
            <person name="Mavrommatis K."/>
            <person name="Lucas S."/>
            <person name="Glavina del Rio T."/>
            <person name="Nolan M."/>
            <person name="Chen F."/>
            <person name="Tice H."/>
            <person name="Pitluck S."/>
            <person name="Cheng J.F."/>
            <person name="Chertkov O."/>
            <person name="Brettin T."/>
            <person name="Han C."/>
            <person name="Detter J.C."/>
            <person name="Kuske C."/>
            <person name="Bruce D."/>
            <person name="Goodwin L."/>
            <person name="Ovchinikova G."/>
            <person name="Pati A."/>
            <person name="Mikhailova N."/>
            <person name="Chen A."/>
            <person name="Palaniappan K."/>
            <person name="Land M."/>
            <person name="Hauser L."/>
            <person name="Chang Y.J."/>
            <person name="Jeffries C.D."/>
            <person name="Chain P."/>
            <person name="Rohde M."/>
            <person name="Goker M."/>
            <person name="Bristow J."/>
            <person name="Eisen J.A."/>
            <person name="Markowitz V."/>
            <person name="Hugenholtz P."/>
            <person name="Kyrpides N.C."/>
            <person name="Klenk H.P."/>
            <person name="Lapidus A."/>
        </authorList>
    </citation>
    <scope>NUCLEOTIDE SEQUENCE [LARGE SCALE GENOMIC DNA]</scope>
    <source>
        <strain evidence="7">ATCC 27377 / DSM 6068 / ICPB 4128</strain>
    </source>
</reference>
<dbReference type="Proteomes" id="UP000001887">
    <property type="component" value="Chromosome"/>
</dbReference>
<evidence type="ECO:0000313" key="7">
    <source>
        <dbReference type="Proteomes" id="UP000001887"/>
    </source>
</evidence>
<protein>
    <recommendedName>
        <fullName evidence="5">Outer membrane lipoprotein BamD-like domain-containing protein</fullName>
    </recommendedName>
</protein>
<feature type="region of interest" description="Disordered" evidence="3">
    <location>
        <begin position="34"/>
        <end position="67"/>
    </location>
</feature>
<name>D2QYW9_PIRSD</name>
<accession>D2QYW9</accession>
<dbReference type="EMBL" id="CP001848">
    <property type="protein sequence ID" value="ADB16424.1"/>
    <property type="molecule type" value="Genomic_DNA"/>
</dbReference>
<dbReference type="Pfam" id="PF13525">
    <property type="entry name" value="YfiO"/>
    <property type="match status" value="1"/>
</dbReference>
<dbReference type="AlphaFoldDB" id="D2QYW9"/>
<feature type="chain" id="PRO_5003034437" description="Outer membrane lipoprotein BamD-like domain-containing protein" evidence="4">
    <location>
        <begin position="25"/>
        <end position="443"/>
    </location>
</feature>
<evidence type="ECO:0000256" key="3">
    <source>
        <dbReference type="SAM" id="MobiDB-lite"/>
    </source>
</evidence>
<feature type="signal peptide" evidence="4">
    <location>
        <begin position="1"/>
        <end position="24"/>
    </location>
</feature>
<gene>
    <name evidence="6" type="ordered locus">Psta_1749</name>
</gene>
<sequence length="443" mass="50622" precursor="true">MSRPAKCRTSSLAIYLLAIACSFAASGCTLMRPRSSEQSGAAPVAGSEPSQPPSDVQQASYDDGDKQEESFLEWEDLSLKNLGKTTKRLAGQGPDRKLAQQLYREAEELYKEAAAAEGSRRKEMFFAAAAKFEEAADRWPSSALEQDALFMTGESYFFCDEYPEANTFYERLIKQYPNNRHLDSVETRRFAIAKYWIEHNRENPEQFWSFNWFDETRPWRDSRGQALRVLDKIRIDDPTGRLADDATLAAANEHFASGKWTKADDWYTDLRQAYPTSEHQFLAHYLGLKAKLNSYMGPDYSANSLDEAEKLIKQIRRQFPNEAAKESDFLDRAAAEIRYKKAEKVWNVASYYDKRGEYRAAAHHYRRIAADFSDTPFSSRSDQRLAEIGQRPAVPAPKAQWLVDLLPKTDRLKPFLEANARAKAEEEAQMAQQPPELGETLQR</sequence>
<dbReference type="PROSITE" id="PS51257">
    <property type="entry name" value="PROKAR_LIPOPROTEIN"/>
    <property type="match status" value="1"/>
</dbReference>
<dbReference type="InterPro" id="IPR039565">
    <property type="entry name" value="BamD-like"/>
</dbReference>
<evidence type="ECO:0000259" key="5">
    <source>
        <dbReference type="Pfam" id="PF13525"/>
    </source>
</evidence>
<organism evidence="6 7">
    <name type="scientific">Pirellula staleyi (strain ATCC 27377 / DSM 6068 / ICPB 4128)</name>
    <name type="common">Pirella staleyi</name>
    <dbReference type="NCBI Taxonomy" id="530564"/>
    <lineage>
        <taxon>Bacteria</taxon>
        <taxon>Pseudomonadati</taxon>
        <taxon>Planctomycetota</taxon>
        <taxon>Planctomycetia</taxon>
        <taxon>Pirellulales</taxon>
        <taxon>Pirellulaceae</taxon>
        <taxon>Pirellula</taxon>
    </lineage>
</organism>
<dbReference type="SUPFAM" id="SSF48452">
    <property type="entry name" value="TPR-like"/>
    <property type="match status" value="1"/>
</dbReference>
<dbReference type="Gene3D" id="1.25.40.10">
    <property type="entry name" value="Tetratricopeptide repeat domain"/>
    <property type="match status" value="2"/>
</dbReference>
<evidence type="ECO:0000256" key="2">
    <source>
        <dbReference type="PROSITE-ProRule" id="PRU00339"/>
    </source>
</evidence>
<feature type="repeat" description="TPR" evidence="2">
    <location>
        <begin position="146"/>
        <end position="179"/>
    </location>
</feature>
<dbReference type="eggNOG" id="COG4105">
    <property type="taxonomic scope" value="Bacteria"/>
</dbReference>
<dbReference type="HOGENOM" id="CLU_050202_0_0_0"/>
<feature type="region of interest" description="Disordered" evidence="3">
    <location>
        <begin position="418"/>
        <end position="443"/>
    </location>
</feature>
<keyword evidence="7" id="KW-1185">Reference proteome</keyword>
<dbReference type="Pfam" id="PF13174">
    <property type="entry name" value="TPR_6"/>
    <property type="match status" value="1"/>
</dbReference>
<evidence type="ECO:0000256" key="1">
    <source>
        <dbReference type="ARBA" id="ARBA00022729"/>
    </source>
</evidence>
<dbReference type="InterPro" id="IPR011990">
    <property type="entry name" value="TPR-like_helical_dom_sf"/>
</dbReference>
<dbReference type="KEGG" id="psl:Psta_1749"/>
<feature type="domain" description="Outer membrane lipoprotein BamD-like" evidence="5">
    <location>
        <begin position="224"/>
        <end position="378"/>
    </location>
</feature>
<dbReference type="STRING" id="530564.Psta_1749"/>
<keyword evidence="2" id="KW-0802">TPR repeat</keyword>
<evidence type="ECO:0000256" key="4">
    <source>
        <dbReference type="SAM" id="SignalP"/>
    </source>
</evidence>
<dbReference type="PROSITE" id="PS50005">
    <property type="entry name" value="TPR"/>
    <property type="match status" value="1"/>
</dbReference>
<dbReference type="OrthoDB" id="274477at2"/>
<keyword evidence="1 4" id="KW-0732">Signal</keyword>
<evidence type="ECO:0000313" key="6">
    <source>
        <dbReference type="EMBL" id="ADB16424.1"/>
    </source>
</evidence>